<feature type="domain" description="ALIX V-shaped" evidence="5">
    <location>
        <begin position="3"/>
        <end position="191"/>
    </location>
</feature>
<evidence type="ECO:0000259" key="5">
    <source>
        <dbReference type="Pfam" id="PF13949"/>
    </source>
</evidence>
<dbReference type="Pfam" id="PF13949">
    <property type="entry name" value="ALIX_LYPXL_bnd"/>
    <property type="match status" value="1"/>
</dbReference>
<feature type="region of interest" description="Disordered" evidence="4">
    <location>
        <begin position="191"/>
        <end position="226"/>
    </location>
</feature>
<reference evidence="6" key="1">
    <citation type="submission" date="2018-08" db="EMBL/GenBank/DDBJ databases">
        <authorList>
            <person name="Cornetti L."/>
        </authorList>
    </citation>
    <scope>NUCLEOTIDE SEQUENCE</scope>
    <source>
        <strain evidence="6">BE-ASS</strain>
    </source>
</reference>
<dbReference type="SUPFAM" id="SSF51556">
    <property type="entry name" value="Metallo-dependent hydrolases"/>
    <property type="match status" value="1"/>
</dbReference>
<dbReference type="Pfam" id="PF01026">
    <property type="entry name" value="TatD_DNase"/>
    <property type="match status" value="1"/>
</dbReference>
<protein>
    <submittedName>
        <fullName evidence="6">EOG090X080R</fullName>
    </submittedName>
</protein>
<evidence type="ECO:0000256" key="2">
    <source>
        <dbReference type="ARBA" id="ARBA00022801"/>
    </source>
</evidence>
<dbReference type="InterPro" id="IPR018228">
    <property type="entry name" value="DNase_TatD-rel_CS"/>
</dbReference>
<dbReference type="GO" id="GO:0016788">
    <property type="term" value="F:hydrolase activity, acting on ester bonds"/>
    <property type="evidence" value="ECO:0007669"/>
    <property type="project" value="InterPro"/>
</dbReference>
<dbReference type="PANTHER" id="PTHR23030:SF30">
    <property type="entry name" value="TYROSINE-PROTEIN PHOSPHATASE NON-RECEPTOR TYPE 23"/>
    <property type="match status" value="1"/>
</dbReference>
<dbReference type="AlphaFoldDB" id="A0A4Y7NLJ4"/>
<dbReference type="PROSITE" id="PS01090">
    <property type="entry name" value="TATD_2"/>
    <property type="match status" value="1"/>
</dbReference>
<evidence type="ECO:0000256" key="1">
    <source>
        <dbReference type="ARBA" id="ARBA00009275"/>
    </source>
</evidence>
<dbReference type="PANTHER" id="PTHR23030">
    <property type="entry name" value="PCD6 INTERACTING PROTEIN-RELATED"/>
    <property type="match status" value="1"/>
</dbReference>
<sequence length="688" mass="76237">MLLHKAINSHLGNLRTLSLPLTEIQAQLPNIQVLESSKDQASIKELQRLLDKVEEMRKQRQMLYTQLREALQADDITKLATHQTDLETLFTQELAKHQRLTSLIEQNLSAQEKILVALTEANARYADTRRSTAEIQQRRAAAVAALLASADAYPDLIAKCQKGLEFYRKMDTNVTKLLQRLRSVCRVQQEEREQQEAARDRNRPAHSTSSTRHEIPEPVEVQSGPKLKDFLHLMKKDRTGGVEPSFLPTPSSGVLSGSAGAEAIAQFSYPYQRPTPLGAEQSDPHSQGPFVSDGNSSQYYHHPPPSDGFPSGPIYSGFSSEKSSPFTTSSTPTPSRSLPNSSYPSLNPHAVPATSIDSAAYSNLAPHSVQSPSISQHQQPQLTVGYMGQFSGTNVQPIPPYVYATNLSNSNISRTASSVVGWDKCAPVDTIALRCSDISNSQLALQLAKYFSDTLSQKSRMIAKDAGCIQEFCTPQQANCYEVIKELAGNPECVAVGECGLDFNRNFSPPDVQMEVFEKQVQLACEVGKPLFLHERDAHDDMVRILEKFKDRLPPAVLHCFTGTTAQALKYLEMGLYIGLTGFLWKDKSDDGVRSILEKGLIPLDRLLIETDAPFMYPNVRGSKIPANIKQALSERSLSFLNRYCTFQRNEPCSLPVIVEMIAAYMKRPVDEVAMATTINAIKLFGFS</sequence>
<feature type="compositionally biased region" description="Basic and acidic residues" evidence="4">
    <location>
        <begin position="191"/>
        <end position="203"/>
    </location>
</feature>
<dbReference type="GO" id="GO:0032456">
    <property type="term" value="P:endocytic recycling"/>
    <property type="evidence" value="ECO:0007669"/>
    <property type="project" value="TreeGrafter"/>
</dbReference>
<accession>A0A4Y7NLJ4</accession>
<feature type="compositionally biased region" description="Low complexity" evidence="4">
    <location>
        <begin position="319"/>
        <end position="348"/>
    </location>
</feature>
<dbReference type="Gene3D" id="1.20.120.560">
    <property type="entry name" value="alix/aip1 in complex with the ypdl late domain"/>
    <property type="match status" value="1"/>
</dbReference>
<dbReference type="InterPro" id="IPR032466">
    <property type="entry name" value="Metal_Hydrolase"/>
</dbReference>
<dbReference type="Gene3D" id="3.20.20.140">
    <property type="entry name" value="Metal-dependent hydrolases"/>
    <property type="match status" value="1"/>
</dbReference>
<keyword evidence="3" id="KW-0175">Coiled coil</keyword>
<dbReference type="GO" id="GO:0045022">
    <property type="term" value="P:early endosome to late endosome transport"/>
    <property type="evidence" value="ECO:0007669"/>
    <property type="project" value="TreeGrafter"/>
</dbReference>
<evidence type="ECO:0000313" key="6">
    <source>
        <dbReference type="EMBL" id="SVE93683.1"/>
    </source>
</evidence>
<evidence type="ECO:0000256" key="4">
    <source>
        <dbReference type="SAM" id="MobiDB-lite"/>
    </source>
</evidence>
<proteinExistence type="evidence at transcript level"/>
<feature type="region of interest" description="Disordered" evidence="4">
    <location>
        <begin position="272"/>
        <end position="349"/>
    </location>
</feature>
<organism evidence="6">
    <name type="scientific">Scapholeberis mucronata</name>
    <dbReference type="NCBI Taxonomy" id="202097"/>
    <lineage>
        <taxon>Eukaryota</taxon>
        <taxon>Metazoa</taxon>
        <taxon>Ecdysozoa</taxon>
        <taxon>Arthropoda</taxon>
        <taxon>Crustacea</taxon>
        <taxon>Branchiopoda</taxon>
        <taxon>Diplostraca</taxon>
        <taxon>Cladocera</taxon>
        <taxon>Anomopoda</taxon>
        <taxon>Daphniidae</taxon>
        <taxon>Scapholeberis</taxon>
    </lineage>
</organism>
<dbReference type="GO" id="GO:0005768">
    <property type="term" value="C:endosome"/>
    <property type="evidence" value="ECO:0007669"/>
    <property type="project" value="TreeGrafter"/>
</dbReference>
<comment type="similarity">
    <text evidence="1">Belongs to the metallo-dependent hydrolases superfamily. TatD-type hydrolase family.</text>
</comment>
<dbReference type="InterPro" id="IPR001130">
    <property type="entry name" value="TatD-like"/>
</dbReference>
<dbReference type="InterPro" id="IPR025304">
    <property type="entry name" value="ALIX_V_dom"/>
</dbReference>
<dbReference type="EMBL" id="LR024064">
    <property type="protein sequence ID" value="SVE93683.1"/>
    <property type="molecule type" value="mRNA"/>
</dbReference>
<evidence type="ECO:0000256" key="3">
    <source>
        <dbReference type="SAM" id="Coils"/>
    </source>
</evidence>
<dbReference type="CDD" id="cd01310">
    <property type="entry name" value="TatD_DNAse"/>
    <property type="match status" value="1"/>
</dbReference>
<name>A0A4Y7NLJ4_9CRUS</name>
<feature type="coiled-coil region" evidence="3">
    <location>
        <begin position="43"/>
        <end position="73"/>
    </location>
</feature>
<gene>
    <name evidence="6" type="primary">EOG090X080R</name>
</gene>
<keyword evidence="2" id="KW-0378">Hydrolase</keyword>
<dbReference type="GO" id="GO:0043328">
    <property type="term" value="P:protein transport to vacuole involved in ubiquitin-dependent protein catabolic process via the multivesicular body sorting pathway"/>
    <property type="evidence" value="ECO:0007669"/>
    <property type="project" value="TreeGrafter"/>
</dbReference>